<feature type="region of interest" description="Disordered" evidence="6">
    <location>
        <begin position="374"/>
        <end position="434"/>
    </location>
</feature>
<feature type="compositionally biased region" description="Basic and acidic residues" evidence="6">
    <location>
        <begin position="208"/>
        <end position="250"/>
    </location>
</feature>
<evidence type="ECO:0000256" key="6">
    <source>
        <dbReference type="SAM" id="MobiDB-lite"/>
    </source>
</evidence>
<evidence type="ECO:0000256" key="3">
    <source>
        <dbReference type="ARBA" id="ARBA00012787"/>
    </source>
</evidence>
<dbReference type="Proteomes" id="UP000005446">
    <property type="component" value="Unassembled WGS sequence"/>
</dbReference>
<dbReference type="OrthoDB" id="9995526at2759"/>
<proteinExistence type="inferred from homology"/>
<dbReference type="GO" id="GO:0160148">
    <property type="term" value="F:tRNA pseudouridine(55) synthase activity"/>
    <property type="evidence" value="ECO:0007669"/>
    <property type="project" value="UniProtKB-EC"/>
</dbReference>
<dbReference type="PANTHER" id="PTHR13767:SF2">
    <property type="entry name" value="PSEUDOURIDYLATE SYNTHASE TRUB1"/>
    <property type="match status" value="1"/>
</dbReference>
<dbReference type="EC" id="5.4.99.25" evidence="3"/>
<evidence type="ECO:0000256" key="5">
    <source>
        <dbReference type="ARBA" id="ARBA00023235"/>
    </source>
</evidence>
<keyword evidence="5" id="KW-0413">Isomerase</keyword>
<dbReference type="AlphaFoldDB" id="H0EPY2"/>
<feature type="domain" description="Pseudouridine synthase II N-terminal" evidence="7">
    <location>
        <begin position="106"/>
        <end position="173"/>
    </location>
</feature>
<feature type="domain" description="tRNA pseudouridylate synthase B C-terminal" evidence="8">
    <location>
        <begin position="311"/>
        <end position="363"/>
    </location>
</feature>
<evidence type="ECO:0000313" key="10">
    <source>
        <dbReference type="Proteomes" id="UP000005446"/>
    </source>
</evidence>
<dbReference type="PANTHER" id="PTHR13767">
    <property type="entry name" value="TRNA-PSEUDOURIDINE SYNTHASE"/>
    <property type="match status" value="1"/>
</dbReference>
<comment type="caution">
    <text evidence="9">The sequence shown here is derived from an EMBL/GenBank/DDBJ whole genome shotgun (WGS) entry which is preliminary data.</text>
</comment>
<keyword evidence="10" id="KW-1185">Reference proteome</keyword>
<feature type="domain" description="Pseudouridine synthase II N-terminal" evidence="7">
    <location>
        <begin position="79"/>
        <end position="105"/>
    </location>
</feature>
<evidence type="ECO:0000256" key="1">
    <source>
        <dbReference type="ARBA" id="ARBA00001166"/>
    </source>
</evidence>
<evidence type="ECO:0000259" key="7">
    <source>
        <dbReference type="Pfam" id="PF01509"/>
    </source>
</evidence>
<dbReference type="GO" id="GO:1990481">
    <property type="term" value="P:mRNA pseudouridine synthesis"/>
    <property type="evidence" value="ECO:0007669"/>
    <property type="project" value="TreeGrafter"/>
</dbReference>
<dbReference type="Pfam" id="PF16198">
    <property type="entry name" value="TruB_C_2"/>
    <property type="match status" value="1"/>
</dbReference>
<reference evidence="9 10" key="1">
    <citation type="journal article" date="2012" name="Eukaryot. Cell">
        <title>Genome sequence of the fungus Glarea lozoyensis: the first genome sequence of a species from the Helotiaceae family.</title>
        <authorList>
            <person name="Youssar L."/>
            <person name="Gruening B.A."/>
            <person name="Erxleben A."/>
            <person name="Guenther S."/>
            <person name="Huettel W."/>
        </authorList>
    </citation>
    <scope>NUCLEOTIDE SEQUENCE [LARGE SCALE GENOMIC DNA]</scope>
    <source>
        <strain evidence="10">ATCC 74030 / MF5533</strain>
    </source>
</reference>
<evidence type="ECO:0000256" key="4">
    <source>
        <dbReference type="ARBA" id="ARBA00022694"/>
    </source>
</evidence>
<evidence type="ECO:0000259" key="8">
    <source>
        <dbReference type="Pfam" id="PF16198"/>
    </source>
</evidence>
<sequence>MSTKNVSRSIWRKVQKMPSVEGVFGINKPTGLSSAQVLRDCQKVFHDSKLFAPHLRDMKAQLLRDNHNQRQRRKVKDPKVKIGHGGTLDPLATGILIAGIGTGTKKHITKEMVEKALDQFRGKFMQLPPLFSALKMNGKPLYEYARENKPIPRDIERRPVEVEELEMLEWMEPGTHNHKPPTDEAGHAEINLAKLVWKQESILPPKSPESEKVAKENFEDKKRKMSENQDELVQERPKSKRKTDAVKTESDPDAEPVMSGGLPEPVASTEVAAKVPDATVESVEAAPESPKSLGPPAARIRMTVTSGFYVRSLCHDLGVAVGSAALMAELERTRQGQFSVGNDNVLEYDDLSKGEEVWAPKLESMIKAWENKTEATKAEAGAEAKSEAPVKEEVSGDAVKMEDAQAKFTEAAEQLAEEVKSEGESPSKVFEAAA</sequence>
<evidence type="ECO:0000256" key="2">
    <source>
        <dbReference type="ARBA" id="ARBA00008999"/>
    </source>
</evidence>
<accession>H0EPY2</accession>
<dbReference type="HOGENOM" id="CLU_032087_4_2_1"/>
<evidence type="ECO:0000313" key="9">
    <source>
        <dbReference type="EMBL" id="EHK99424.1"/>
    </source>
</evidence>
<dbReference type="Pfam" id="PF01509">
    <property type="entry name" value="TruB_N"/>
    <property type="match status" value="2"/>
</dbReference>
<dbReference type="GO" id="GO:0005634">
    <property type="term" value="C:nucleus"/>
    <property type="evidence" value="ECO:0007669"/>
    <property type="project" value="TreeGrafter"/>
</dbReference>
<feature type="region of interest" description="Disordered" evidence="6">
    <location>
        <begin position="201"/>
        <end position="262"/>
    </location>
</feature>
<dbReference type="EMBL" id="AGUE01000117">
    <property type="protein sequence ID" value="EHK99424.1"/>
    <property type="molecule type" value="Genomic_DNA"/>
</dbReference>
<keyword evidence="4" id="KW-0819">tRNA processing</keyword>
<protein>
    <recommendedName>
        <fullName evidence="3">tRNA pseudouridine(55) synthase</fullName>
        <ecNumber evidence="3">5.4.99.25</ecNumber>
    </recommendedName>
</protein>
<dbReference type="GO" id="GO:0006400">
    <property type="term" value="P:tRNA modification"/>
    <property type="evidence" value="ECO:0007669"/>
    <property type="project" value="TreeGrafter"/>
</dbReference>
<dbReference type="FunCoup" id="H0EPY2">
    <property type="interactions" value="165"/>
</dbReference>
<dbReference type="SUPFAM" id="SSF55120">
    <property type="entry name" value="Pseudouridine synthase"/>
    <property type="match status" value="1"/>
</dbReference>
<feature type="compositionally biased region" description="Basic and acidic residues" evidence="6">
    <location>
        <begin position="374"/>
        <end position="405"/>
    </location>
</feature>
<dbReference type="InterPro" id="IPR032819">
    <property type="entry name" value="TruB_C"/>
</dbReference>
<name>H0EPY2_GLAL7</name>
<dbReference type="GO" id="GO:0003723">
    <property type="term" value="F:RNA binding"/>
    <property type="evidence" value="ECO:0007669"/>
    <property type="project" value="InterPro"/>
</dbReference>
<organism evidence="9 10">
    <name type="scientific">Glarea lozoyensis (strain ATCC 74030 / MF5533)</name>
    <dbReference type="NCBI Taxonomy" id="1104152"/>
    <lineage>
        <taxon>Eukaryota</taxon>
        <taxon>Fungi</taxon>
        <taxon>Dikarya</taxon>
        <taxon>Ascomycota</taxon>
        <taxon>Pezizomycotina</taxon>
        <taxon>Leotiomycetes</taxon>
        <taxon>Helotiales</taxon>
        <taxon>Helotiaceae</taxon>
        <taxon>Glarea</taxon>
    </lineage>
</organism>
<dbReference type="InParanoid" id="H0EPY2"/>
<dbReference type="InterPro" id="IPR014780">
    <property type="entry name" value="tRNA_psdUridine_synth_TruB"/>
</dbReference>
<comment type="catalytic activity">
    <reaction evidence="1">
        <text>a uridine in mRNA = a pseudouridine in mRNA</text>
        <dbReference type="Rhea" id="RHEA:56644"/>
        <dbReference type="Rhea" id="RHEA-COMP:14658"/>
        <dbReference type="Rhea" id="RHEA-COMP:14659"/>
        <dbReference type="ChEBI" id="CHEBI:65314"/>
        <dbReference type="ChEBI" id="CHEBI:65315"/>
    </reaction>
</comment>
<dbReference type="Gene3D" id="3.30.2350.10">
    <property type="entry name" value="Pseudouridine synthase"/>
    <property type="match status" value="2"/>
</dbReference>
<dbReference type="InterPro" id="IPR020103">
    <property type="entry name" value="PsdUridine_synth_cat_dom_sf"/>
</dbReference>
<comment type="similarity">
    <text evidence="2">Belongs to the pseudouridine synthase TruB family.</text>
</comment>
<gene>
    <name evidence="9" type="ORF">M7I_4720</name>
</gene>
<dbReference type="InterPro" id="IPR002501">
    <property type="entry name" value="PsdUridine_synth_N"/>
</dbReference>